<dbReference type="Gene3D" id="1.10.472.80">
    <property type="entry name" value="Ypt/Rab-GAP domain of gyp1p, domain 3"/>
    <property type="match status" value="1"/>
</dbReference>
<comment type="caution">
    <text evidence="2">The sequence shown here is derived from an EMBL/GenBank/DDBJ whole genome shotgun (WGS) entry which is preliminary data.</text>
</comment>
<accession>A0AAV5R7I0</accession>
<keyword evidence="3" id="KW-1185">Reference proteome</keyword>
<feature type="domain" description="Rab-GAP TBC" evidence="1">
    <location>
        <begin position="140"/>
        <end position="343"/>
    </location>
</feature>
<name>A0AAV5R7I0_PICKL</name>
<dbReference type="FunFam" id="1.10.8.270:FF:000026">
    <property type="entry name" value="TBC (Tre-2/Bub2/Cdc16) domain family"/>
    <property type="match status" value="1"/>
</dbReference>
<reference evidence="2 3" key="1">
    <citation type="journal article" date="2023" name="Elife">
        <title>Identification of key yeast species and microbe-microbe interactions impacting larval growth of Drosophila in the wild.</title>
        <authorList>
            <person name="Mure A."/>
            <person name="Sugiura Y."/>
            <person name="Maeda R."/>
            <person name="Honda K."/>
            <person name="Sakurai N."/>
            <person name="Takahashi Y."/>
            <person name="Watada M."/>
            <person name="Katoh T."/>
            <person name="Gotoh A."/>
            <person name="Gotoh Y."/>
            <person name="Taniguchi I."/>
            <person name="Nakamura K."/>
            <person name="Hayashi T."/>
            <person name="Katayama T."/>
            <person name="Uemura T."/>
            <person name="Hattori Y."/>
        </authorList>
    </citation>
    <scope>NUCLEOTIDE SEQUENCE [LARGE SCALE GENOMIC DNA]</scope>
    <source>
        <strain evidence="2 3">PK-24</strain>
    </source>
</reference>
<dbReference type="Proteomes" id="UP001378960">
    <property type="component" value="Unassembled WGS sequence"/>
</dbReference>
<dbReference type="AlphaFoldDB" id="A0AAV5R7I0"/>
<dbReference type="PROSITE" id="PS50086">
    <property type="entry name" value="TBC_RABGAP"/>
    <property type="match status" value="1"/>
</dbReference>
<evidence type="ECO:0000259" key="1">
    <source>
        <dbReference type="PROSITE" id="PS50086"/>
    </source>
</evidence>
<dbReference type="GO" id="GO:0005096">
    <property type="term" value="F:GTPase activator activity"/>
    <property type="evidence" value="ECO:0007669"/>
    <property type="project" value="TreeGrafter"/>
</dbReference>
<gene>
    <name evidence="2" type="ORF">DAPK24_038450</name>
</gene>
<dbReference type="SUPFAM" id="SSF47923">
    <property type="entry name" value="Ypt/Rab-GAP domain of gyp1p"/>
    <property type="match status" value="2"/>
</dbReference>
<dbReference type="Pfam" id="PF00566">
    <property type="entry name" value="RabGAP-TBC"/>
    <property type="match status" value="1"/>
</dbReference>
<dbReference type="InterPro" id="IPR050302">
    <property type="entry name" value="Rab_GAP_TBC_domain"/>
</dbReference>
<dbReference type="GO" id="GO:0031267">
    <property type="term" value="F:small GTPase binding"/>
    <property type="evidence" value="ECO:0007669"/>
    <property type="project" value="TreeGrafter"/>
</dbReference>
<dbReference type="PANTHER" id="PTHR47219:SF20">
    <property type="entry name" value="TBC1 DOMAIN FAMILY MEMBER 2B"/>
    <property type="match status" value="1"/>
</dbReference>
<dbReference type="PANTHER" id="PTHR47219">
    <property type="entry name" value="RAB GTPASE-ACTIVATING PROTEIN 1-LIKE"/>
    <property type="match status" value="1"/>
</dbReference>
<dbReference type="EMBL" id="BTGB01000005">
    <property type="protein sequence ID" value="GMM47270.1"/>
    <property type="molecule type" value="Genomic_DNA"/>
</dbReference>
<proteinExistence type="predicted"/>
<organism evidence="2 3">
    <name type="scientific">Pichia kluyveri</name>
    <name type="common">Yeast</name>
    <dbReference type="NCBI Taxonomy" id="36015"/>
    <lineage>
        <taxon>Eukaryota</taxon>
        <taxon>Fungi</taxon>
        <taxon>Dikarya</taxon>
        <taxon>Ascomycota</taxon>
        <taxon>Saccharomycotina</taxon>
        <taxon>Pichiomycetes</taxon>
        <taxon>Pichiales</taxon>
        <taxon>Pichiaceae</taxon>
        <taxon>Pichia</taxon>
    </lineage>
</organism>
<dbReference type="InterPro" id="IPR035969">
    <property type="entry name" value="Rab-GAP_TBC_sf"/>
</dbReference>
<protein>
    <submittedName>
        <fullName evidence="2">Rab GTPase-activating protein</fullName>
    </submittedName>
</protein>
<dbReference type="Gene3D" id="1.10.8.270">
    <property type="entry name" value="putative rabgap domain of human tbc1 domain family member 14 like domains"/>
    <property type="match status" value="1"/>
</dbReference>
<sequence>MTHQRYPSTATTGACTLLDIYAESEGESLSANNNDNDNIFNSRIQFNDLKRKISHNMKHNGNNREGPLTHDIYGFNILSQYISIQDYQSWWNDYYPYLKRRKRKWIKFLNKCGCFIDDKTHLPNSFPLKFDELKKFIRKGIPPEWRGKAWFHFVNGDELMNNNKGVYENLILKLNQCKYIDAIEKDLNRTFPDNIYFTNNNNNNNNNSTNPMLDALSRVLKAFSIYNTKIGYCQSLNFICGMLLIFMSEEEAFWMLTIITDKYLPNVHSTDLSGLTTYQYSLLKCLHDRLPDVWKIIMNNNESDNSNIPTLTFCTTNWFMSLFIGVLPIESTLRVWDIIFYEHPKIILQISLGIFSMLEPELKKCKLMTELFQIIQNTPKRIINVNLFIVEIFRNLITQNEYNKWFNDNERLLPELNGITNWSDDVNIRKLKTAYWNAGLNRRIKKIYTKK</sequence>
<evidence type="ECO:0000313" key="2">
    <source>
        <dbReference type="EMBL" id="GMM47270.1"/>
    </source>
</evidence>
<dbReference type="SMART" id="SM00164">
    <property type="entry name" value="TBC"/>
    <property type="match status" value="1"/>
</dbReference>
<dbReference type="InterPro" id="IPR000195">
    <property type="entry name" value="Rab-GAP-TBC_dom"/>
</dbReference>
<evidence type="ECO:0000313" key="3">
    <source>
        <dbReference type="Proteomes" id="UP001378960"/>
    </source>
</evidence>
<dbReference type="GO" id="GO:0030427">
    <property type="term" value="C:site of polarized growth"/>
    <property type="evidence" value="ECO:0007669"/>
    <property type="project" value="UniProtKB-ARBA"/>
</dbReference>